<reference evidence="1" key="1">
    <citation type="journal article" date="2020" name="Stud. Mycol.">
        <title>101 Dothideomycetes genomes: a test case for predicting lifestyles and emergence of pathogens.</title>
        <authorList>
            <person name="Haridas S."/>
            <person name="Albert R."/>
            <person name="Binder M."/>
            <person name="Bloem J."/>
            <person name="Labutti K."/>
            <person name="Salamov A."/>
            <person name="Andreopoulos B."/>
            <person name="Baker S."/>
            <person name="Barry K."/>
            <person name="Bills G."/>
            <person name="Bluhm B."/>
            <person name="Cannon C."/>
            <person name="Castanera R."/>
            <person name="Culley D."/>
            <person name="Daum C."/>
            <person name="Ezra D."/>
            <person name="Gonzalez J."/>
            <person name="Henrissat B."/>
            <person name="Kuo A."/>
            <person name="Liang C."/>
            <person name="Lipzen A."/>
            <person name="Lutzoni F."/>
            <person name="Magnuson J."/>
            <person name="Mondo S."/>
            <person name="Nolan M."/>
            <person name="Ohm R."/>
            <person name="Pangilinan J."/>
            <person name="Park H.-J."/>
            <person name="Ramirez L."/>
            <person name="Alfaro M."/>
            <person name="Sun H."/>
            <person name="Tritt A."/>
            <person name="Yoshinaga Y."/>
            <person name="Zwiers L.-H."/>
            <person name="Turgeon B."/>
            <person name="Goodwin S."/>
            <person name="Spatafora J."/>
            <person name="Crous P."/>
            <person name="Grigoriev I."/>
        </authorList>
    </citation>
    <scope>NUCLEOTIDE SEQUENCE</scope>
    <source>
        <strain evidence="1">ATCC 74209</strain>
    </source>
</reference>
<proteinExistence type="predicted"/>
<dbReference type="AlphaFoldDB" id="A0A9P4JQJ7"/>
<accession>A0A9P4JQJ7</accession>
<evidence type="ECO:0000313" key="1">
    <source>
        <dbReference type="EMBL" id="KAF2202556.1"/>
    </source>
</evidence>
<evidence type="ECO:0000313" key="2">
    <source>
        <dbReference type="Proteomes" id="UP000799536"/>
    </source>
</evidence>
<name>A0A9P4JQJ7_9PLEO</name>
<comment type="caution">
    <text evidence="1">The sequence shown here is derived from an EMBL/GenBank/DDBJ whole genome shotgun (WGS) entry which is preliminary data.</text>
</comment>
<dbReference type="Proteomes" id="UP000799536">
    <property type="component" value="Unassembled WGS sequence"/>
</dbReference>
<sequence>MDPQYEQALRDKLRAQSCGFYPRGPVLDQLIDNLIFLWDDLIRENEIVDLDTLNFVEWGSNGRYDKFSSAPRVFYIAINYGLEKERKFLLTGRLHDNQPDALQSLLLWAEHLVVMKRVRARTEGGRSVHTLFVYPNGDPEEFEDLAGGGQMLQAPNRPRILYRGRDDYYRADPDSHIPSQMFRNLIGNRHGVVQNPNGYLHVVRNPTENYHMIQNPPGNYHLNQSSIGYCYMVQNPDGQQHAVQNPNEHLEVFGNPNAHHQIPQNPSGLPQIFSQDPNRHRHEVLELNTSQRSQNPDAYHQS</sequence>
<keyword evidence="2" id="KW-1185">Reference proteome</keyword>
<organism evidence="1 2">
    <name type="scientific">Delitschia confertaspora ATCC 74209</name>
    <dbReference type="NCBI Taxonomy" id="1513339"/>
    <lineage>
        <taxon>Eukaryota</taxon>
        <taxon>Fungi</taxon>
        <taxon>Dikarya</taxon>
        <taxon>Ascomycota</taxon>
        <taxon>Pezizomycotina</taxon>
        <taxon>Dothideomycetes</taxon>
        <taxon>Pleosporomycetidae</taxon>
        <taxon>Pleosporales</taxon>
        <taxon>Delitschiaceae</taxon>
        <taxon>Delitschia</taxon>
    </lineage>
</organism>
<gene>
    <name evidence="1" type="ORF">GQ43DRAFT_501366</name>
</gene>
<protein>
    <submittedName>
        <fullName evidence="1">Uncharacterized protein</fullName>
    </submittedName>
</protein>
<dbReference type="EMBL" id="ML993932">
    <property type="protein sequence ID" value="KAF2202556.1"/>
    <property type="molecule type" value="Genomic_DNA"/>
</dbReference>